<accession>A0AA38IBH6</accession>
<evidence type="ECO:0000313" key="1">
    <source>
        <dbReference type="EMBL" id="KAJ3654913.1"/>
    </source>
</evidence>
<name>A0AA38IBH6_9CUCU</name>
<reference evidence="1" key="1">
    <citation type="journal article" date="2023" name="G3 (Bethesda)">
        <title>Whole genome assemblies of Zophobas morio and Tenebrio molitor.</title>
        <authorList>
            <person name="Kaur S."/>
            <person name="Stinson S.A."/>
            <person name="diCenzo G.C."/>
        </authorList>
    </citation>
    <scope>NUCLEOTIDE SEQUENCE</scope>
    <source>
        <strain evidence="1">QUZm001</strain>
    </source>
</reference>
<gene>
    <name evidence="1" type="ORF">Zmor_014065</name>
</gene>
<dbReference type="AlphaFoldDB" id="A0AA38IBH6"/>
<dbReference type="Proteomes" id="UP001168821">
    <property type="component" value="Unassembled WGS sequence"/>
</dbReference>
<organism evidence="1 2">
    <name type="scientific">Zophobas morio</name>
    <dbReference type="NCBI Taxonomy" id="2755281"/>
    <lineage>
        <taxon>Eukaryota</taxon>
        <taxon>Metazoa</taxon>
        <taxon>Ecdysozoa</taxon>
        <taxon>Arthropoda</taxon>
        <taxon>Hexapoda</taxon>
        <taxon>Insecta</taxon>
        <taxon>Pterygota</taxon>
        <taxon>Neoptera</taxon>
        <taxon>Endopterygota</taxon>
        <taxon>Coleoptera</taxon>
        <taxon>Polyphaga</taxon>
        <taxon>Cucujiformia</taxon>
        <taxon>Tenebrionidae</taxon>
        <taxon>Zophobas</taxon>
    </lineage>
</organism>
<protein>
    <submittedName>
        <fullName evidence="1">Uncharacterized protein</fullName>
    </submittedName>
</protein>
<comment type="caution">
    <text evidence="1">The sequence shown here is derived from an EMBL/GenBank/DDBJ whole genome shotgun (WGS) entry which is preliminary data.</text>
</comment>
<sequence>MADNSWDVDTIMDFHPCNIPHGMKNYVLQDLTPDQQTKLNVYKREQIRTDQKYLAAHPEIRGLIIMILRLLLKTKPVFDIYEVVGQYFTKSSVDLKEEIYAYLEEREQILSANSFAAMIHQKDLSLSLYLEQEGEQYEGERYEEEPSIKDEKESISLEESYEYHDEEESKRKEFEIDEDRISVNICREVLDEILELVHDEVDNISLASIESADLVDYEDHDIGSTSDESVD</sequence>
<dbReference type="EMBL" id="JALNTZ010000004">
    <property type="protein sequence ID" value="KAJ3654913.1"/>
    <property type="molecule type" value="Genomic_DNA"/>
</dbReference>
<proteinExistence type="predicted"/>
<evidence type="ECO:0000313" key="2">
    <source>
        <dbReference type="Proteomes" id="UP001168821"/>
    </source>
</evidence>
<keyword evidence="2" id="KW-1185">Reference proteome</keyword>